<comment type="similarity">
    <text evidence="1">Belongs to the VPS13 family.</text>
</comment>
<feature type="compositionally biased region" description="Polar residues" evidence="4">
    <location>
        <begin position="1355"/>
        <end position="1366"/>
    </location>
</feature>
<dbReference type="InterPro" id="IPR026854">
    <property type="entry name" value="VPS13_N"/>
</dbReference>
<sequence length="4062" mass="454396">MFESIAASLLNHVLGKYIKDLDSSNLRLAILQGNVVLTDLELRDDALDELHLPVEVTHGYVGKIRLTIPWANPYSGPYEITVHDVYLIAGPIRERKYDPERATASEIAAKRKRLSQIQQRAHQTGADSIEEKPVDDEDGSDSFVDKFVAQIVKNLKVSVKNIHFRYEDKVTSPNAPFAVGFTLKNLSAETTNELWQECVVDSSIKTVYKIVSLDCLSVYWNTNQNSDMFFGKQSSWKDLLSHGVSSKTSVPSNYEFMLKPLSAECHVIIDQSSEIIFDTPKLLIEVLQQELSLVFSQNQFHNLMDVIESFELMIVNQMYLKYQPALPVKKDPAAWWRYAYTAICEEKIRSWTWAHIKEHRMRYNLYKELWKKKLKGLNKDERPMVLSSIQSLEDKMDIPSILIARKHAEAEVPPSERFDPSKNKKSGSWWSWLGFGSASNTVSTDYEGVTDEDQEIWSNLSVSALPAEEKEKLYKAIDYNESVRVEYPTEFIKSRITFNLDSCTFILRDTTNSEIAQVYTEGFEACLQYRPAQSAFRFESKINSFKMLGSSNDSGTRTCLVSSKNSNFTRGTPLVQFTFETKPLKLRADYAVSLKVEPVEATYDSGTIDKFVAFFSMPENSKLQELEVAAAKKLQELQMWTRAGLEYAITQHQVTYLDVDVRSPFLVIPEYGTLERSGSVLAVDLGHLTVVSNLALRDTSVRKASDHELEEMFYDKFEVTLDDVQVMIFGKGVNWKSSMAVSSSPHHILPSTALSVQIQKSITFENAELPEFKVSSVLPSLHLKLSDEKVKMLMQFVDHLPVGVQRPSSLEEKQLEVASKRERRRSSSTLSLEEASDLQAVVDHALAARLHSVEGDVWYDAEENLADESPATEVSHNLDKVKLAGNFTVEKLLITIDKENEQLAADLSPYISLEIRDIGADLIVHPWDFEAHARLRFIQLLDNHWKDIDGSTLCVLTSSSTKEWITVHYLKADPSGPEFSSKFHSIEQSMEVRFSSLKLTAKQEAIASFELFVLSLFQSEPNWASVPQRLLETITEEDGTDSSVPIQVTEKKAESDPHMVNVKIVAQVEEVTVILSSMGRHVGKIDVKGLDVEMDVLAAKTNITTKLKDFTIGDLTEETLYPHILDLADNTVFDCKVTIFNKSMQGSVADQDPTALDLFVDLKLGKLRFVFLGYFVAHLQNFIQAIASPESVAYAQELTQKAVLNQVQYIQQQGAKIGLKISVNAPQIIIPCNSKSKENLVADLGRLHINNSIVSSSQHGLIDKMVVRLNSFQVAGHSQLEKHLSNYLVEPIDLNVIVKRRLNFEKSDLPLIGVEGKLEFLKINLGINDFQMLMMVVNDNLLEGEHERQLAPESNKLTGGEEQQAQESREGTLDRTDASSSLEEVPNVKCHFNVGKVEINSPKIVDGISKPYLVLETKNMNATVTMETWLFTASAKLGAMELLDYWNKDDDGLPVKLLSSARNDDLISVSYKRVDPRCPEFESTFCTIEQQLNVTFSKLRVDCLQSAVMDLQLHGLALVSSLGETSTKPAPGIPGGSGPDQKTTSTVSLKVEAALSEVDLLVRGFHKSLAEVKVRGLTAEFLLSENELLLKSKQRDLSVIDLNAATYYPKIISVENENVFDFEFNYLFSNEKPSTTDGLTPDERTKPDGNLKLSIGKINVVFVYRFIAELMNFVAPLTSPQSTQYVQETAQRTVTGQVEAIQSQGTRIGLEVALSAPLVIIPCNSHSVDMLLVDLGHLEVQNDFDFLPLPKEHSDEEAVFDVIELSLQSVQLSRGVMDLSSSAVTKRYLIEPIKLDATIKRSLQPPGPAVPIIECSATLDFVKMNLGQQDYQLLTTFFQENLKESGEHFVQPEQQPTPESVTEEQSEHLERSVADTTEQGVPEQASDSVWDEMVFSFDLAGASLTLYSDERVLDPFDSQSSFFEPATKLCLCEVEKSLVTVVLPSDRSVQVHCVLNGCVVEDARQGTISAFPRIIDKKTMTRSSSVKSLPPEEMCDIIFCMLPSGEMKVDISLQNATIFVNFPFLFRLLEFFTSPTPAIQKQHDLVTTASQTSLDNFVPPNAISTGTEVTDVPRREQDRGGISRPEAVSQVDAAVTSSQASLKIVAHGVVKDPDIVLLSDATNKDSEALIVQAEVEFDFNMDNGKQELFSKLSRLQMQASQFPDVKSTSYKVLNPCSLTFKYLMPASIDGGQDIDIKLEKMLFEFSPGLLTTVTNVVTAFTSLQKVDQSIQTIGHEVITPPDDLWDSKPASLEYWYKKEATEDHKPSLVKKSATGDKLSLTTKEVQVVLVNEIEGAHVPMLLVRSSMKAKAIDWSAQLKVEADVRVEISYYNERLAAWEPLLEPVMIEQEKTMWEVQIKVFMAEGYVSSFSPKDVQSGAGHGKDTKDGSKKAEEDKDVADSEIKRLTQGRSTFRRFSRRSSKKGSGGRRRERTRHRSFGKASHHEGVLDYEGALSMLVKSTQDAFHDSISEYNGLDVVDAPLDEAQAEMAEQQTQAMYIVINSHDVLQLTVTPTALQIMYDLSELWTAERAKKQRTVPGPTFLIHNELGIHAAVSVSPNLQILDGNQLTVRKRAPRPGDAAAVLLSNTRGQEIGQKLSEPLFNRLRDKLQRIRRKRTSSEPISLEAIRQRKFSLQNPVLFQVGKPTINSKSLKKASSVDSGMKAYGTVSSPSLPTEVSSHQDGVKSENKTIVKNLSAEALSTSPSSEECKSTDESRSIPSAGLPVTHVSRAVANIGSLIGGIVAPNQSEEGKDRETDTVESVVPSEDDNVLSLTVDGFYNIAAVSIARSGSYLHELSPKDASLREVNHKWYLVVQVLIKNGRKRVTIRSPLQIQNNLQLAVDILVKSKESPGSVLKLFTVEPGEAKNVPLYTAYKDELYVKPSNTSYNVSSTALSWSKFSKEEPSCVLKCTSEEGMTSPPTIYIKALCQTDSLNKLPSDQGSPHHVIHLFPPLVVHNKLPFELELSTQEKGCEDKALHPGDKLALVNLCPGDACHMKITMKDYKEANWVGFLAVKKEHEKTLALLMKSQEEEPSNILLGVLTLHQSGTREMFIYSPYWLINKTGLHVEYRVSKTKQVYFQSAVEKHPLLFNFMGTSNRKAKLRIPGHPWSSKFSLDAVGDSGKVTCKANDSRKFEFILQIEMSRTGLTKIVTLTPKYVIINNTEISLSFIEHKCKNALWFVVEPEESKPFWPFDKSRSIVLKPTMSNVISKPVSFTSSHTTVLRIAQLQALTMDVHGEVEDSVTTIVVTPFSPGVGTIRIENLCDNIPIQFRQQNVGQVTVLYSKQMILYTWDDPQGVRKLLWKPYTGKDKPIEAPVDKDDFDKIQVELDDTSPPIRGERKQLEDRDITCGGLLCGSATAVPEGMEQGTWDDVDEPAAHSVKKTIHWVSVMDGLQRVLIFVDNENLSRLVRKCCDYEVVKMELFVSLDGVGLSLVNSKPDEMAYITLSSSSSIWQLERSSGSWKNLNLVLSSWLEDAWRNNAPEVELEDRKVDFNSMNMIRPQRGAIRRLFEPAFWLNYTSSDHYHSFYCKMHRIQIDNQQIGTVFPVALYPSPLPSYVIQRSGFKPFIEMSVIYHKVPKEGVHHIKYAKALVQEMNVKVDKGFLISMAGFFSQQKKLLEEETYFEEDMQRVAVPLRKTEAVKAALETQRVFLEYFHLSPLKINLSFSLASALDEEDEEQAFAQDLLDFFIDSIGATLTDINDAELKLACFERISVFLTQENLITQIRRHYTMQGVRQVYVLVLGLDVLGNPYALIHGIGEGVKDFFYEPYQGIIAGPGEFAEGVARGVKSLLGHVIGGTAGAFSRITGSLGQAVATLTFDSNFQMRRRLRMHREPHGIGEGLIMGGKSLLMGLFFGVSGVVVKPVEGARSEGIEGFFKGIGKGLLGVLTHPAGGVIDMVSFTLDGVRRSAELNGEDIAHRMRLPRFTAPNMPLKPFCAHDAKGDRILKSVDQVDDVYVDHMSVTSEDTSSVILLTDRRIFNLYQGNFWQGWKVRWKCLYENIAGFPSIRGNVLIITQESRKDAKKIIDPAAQELEIASTNKTDLEVLKSKIDRVLRQFRLK</sequence>
<feature type="compositionally biased region" description="Basic and acidic residues" evidence="4">
    <location>
        <begin position="1367"/>
        <end position="1377"/>
    </location>
</feature>
<keyword evidence="3" id="KW-0445">Lipid transport</keyword>
<evidence type="ECO:0000259" key="6">
    <source>
        <dbReference type="Pfam" id="PF25033"/>
    </source>
</evidence>
<feature type="region of interest" description="Disordered" evidence="4">
    <location>
        <begin position="1524"/>
        <end position="1544"/>
    </location>
</feature>
<feature type="domain" description="Chorein N-terminal" evidence="5">
    <location>
        <begin position="1"/>
        <end position="823"/>
    </location>
</feature>
<protein>
    <recommendedName>
        <fullName evidence="11">Vacuolar protein sorting-associated protein 13A</fullName>
    </recommendedName>
</protein>
<feature type="domain" description="VPS13-like middle region" evidence="6">
    <location>
        <begin position="1568"/>
        <end position="2359"/>
    </location>
</feature>
<feature type="region of interest" description="Disordered" evidence="4">
    <location>
        <begin position="2696"/>
        <end position="2721"/>
    </location>
</feature>
<dbReference type="Pfam" id="PF25037">
    <property type="entry name" value="VPS13_C"/>
    <property type="match status" value="1"/>
</dbReference>
<dbReference type="InterPro" id="IPR056747">
    <property type="entry name" value="VPS13-like_M"/>
</dbReference>
<feature type="region of interest" description="Disordered" evidence="4">
    <location>
        <begin position="1351"/>
        <end position="1382"/>
    </location>
</feature>
<dbReference type="Pfam" id="PF12624">
    <property type="entry name" value="VPS13_N"/>
    <property type="match status" value="1"/>
</dbReference>
<dbReference type="EMBL" id="CALNXK010000001">
    <property type="protein sequence ID" value="CAH3032545.1"/>
    <property type="molecule type" value="Genomic_DNA"/>
</dbReference>
<dbReference type="PANTHER" id="PTHR16166">
    <property type="entry name" value="VACUOLAR PROTEIN SORTING-ASSOCIATED PROTEIN VPS13"/>
    <property type="match status" value="1"/>
</dbReference>
<dbReference type="Proteomes" id="UP001159405">
    <property type="component" value="Unassembled WGS sequence"/>
</dbReference>
<dbReference type="PANTHER" id="PTHR16166:SF146">
    <property type="entry name" value="VACUOLAR PROTEIN SORTING-ASSOCIATED PROTEIN 13A-LIKE ISOFORM X1"/>
    <property type="match status" value="1"/>
</dbReference>
<gene>
    <name evidence="9" type="ORF">PLOB_00000614</name>
</gene>
<dbReference type="Pfam" id="PF25036">
    <property type="entry name" value="VPS13_VAB"/>
    <property type="match status" value="1"/>
</dbReference>
<name>A0ABN8MUS9_9CNID</name>
<feature type="region of interest" description="Disordered" evidence="4">
    <location>
        <begin position="2372"/>
        <end position="2443"/>
    </location>
</feature>
<evidence type="ECO:0008006" key="11">
    <source>
        <dbReference type="Google" id="ProtNLM"/>
    </source>
</evidence>
<evidence type="ECO:0000256" key="3">
    <source>
        <dbReference type="ARBA" id="ARBA00023055"/>
    </source>
</evidence>
<evidence type="ECO:0000259" key="5">
    <source>
        <dbReference type="Pfam" id="PF12624"/>
    </source>
</evidence>
<dbReference type="InterPro" id="IPR026847">
    <property type="entry name" value="VPS13"/>
</dbReference>
<dbReference type="SUPFAM" id="SSF117839">
    <property type="entry name" value="WWE domain"/>
    <property type="match status" value="1"/>
</dbReference>
<comment type="caution">
    <text evidence="9">The sequence shown here is derived from an EMBL/GenBank/DDBJ whole genome shotgun (WGS) entry which is preliminary data.</text>
</comment>
<keyword evidence="10" id="KW-1185">Reference proteome</keyword>
<feature type="domain" description="VPS13-like middle region" evidence="6">
    <location>
        <begin position="1080"/>
        <end position="1376"/>
    </location>
</feature>
<evidence type="ECO:0000256" key="2">
    <source>
        <dbReference type="ARBA" id="ARBA00022448"/>
    </source>
</evidence>
<dbReference type="Pfam" id="PF25033">
    <property type="entry name" value="VPS13_M"/>
    <property type="match status" value="2"/>
</dbReference>
<organism evidence="9 10">
    <name type="scientific">Porites lobata</name>
    <dbReference type="NCBI Taxonomy" id="104759"/>
    <lineage>
        <taxon>Eukaryota</taxon>
        <taxon>Metazoa</taxon>
        <taxon>Cnidaria</taxon>
        <taxon>Anthozoa</taxon>
        <taxon>Hexacorallia</taxon>
        <taxon>Scleractinia</taxon>
        <taxon>Fungiina</taxon>
        <taxon>Poritidae</taxon>
        <taxon>Porites</taxon>
    </lineage>
</organism>
<evidence type="ECO:0000259" key="7">
    <source>
        <dbReference type="Pfam" id="PF25036"/>
    </source>
</evidence>
<dbReference type="InterPro" id="IPR056748">
    <property type="entry name" value="VPS13-like_C"/>
</dbReference>
<dbReference type="InterPro" id="IPR037197">
    <property type="entry name" value="WWE_dom_sf"/>
</dbReference>
<evidence type="ECO:0000313" key="9">
    <source>
        <dbReference type="EMBL" id="CAH3032545.1"/>
    </source>
</evidence>
<evidence type="ECO:0000313" key="10">
    <source>
        <dbReference type="Proteomes" id="UP001159405"/>
    </source>
</evidence>
<dbReference type="InterPro" id="IPR009543">
    <property type="entry name" value="VPS13_VAB"/>
</dbReference>
<evidence type="ECO:0000256" key="4">
    <source>
        <dbReference type="SAM" id="MobiDB-lite"/>
    </source>
</evidence>
<feature type="domain" description="Intermembrane lipid transfer protein VPS13-like C-terminal" evidence="8">
    <location>
        <begin position="3922"/>
        <end position="4028"/>
    </location>
</feature>
<evidence type="ECO:0000256" key="1">
    <source>
        <dbReference type="ARBA" id="ARBA00006545"/>
    </source>
</evidence>
<reference evidence="9 10" key="1">
    <citation type="submission" date="2022-05" db="EMBL/GenBank/DDBJ databases">
        <authorList>
            <consortium name="Genoscope - CEA"/>
            <person name="William W."/>
        </authorList>
    </citation>
    <scope>NUCLEOTIDE SEQUENCE [LARGE SCALE GENOMIC DNA]</scope>
</reference>
<proteinExistence type="inferred from homology"/>
<evidence type="ECO:0000259" key="8">
    <source>
        <dbReference type="Pfam" id="PF25037"/>
    </source>
</evidence>
<feature type="compositionally biased region" description="Basic residues" evidence="4">
    <location>
        <begin position="2412"/>
        <end position="2438"/>
    </location>
</feature>
<keyword evidence="2" id="KW-0813">Transport</keyword>
<feature type="compositionally biased region" description="Basic and acidic residues" evidence="4">
    <location>
        <begin position="2381"/>
        <end position="2405"/>
    </location>
</feature>
<feature type="domain" description="Vacuolar protein sorting-associated protein 13 VPS13 adaptor binding" evidence="7">
    <location>
        <begin position="2771"/>
        <end position="3297"/>
    </location>
</feature>
<accession>A0ABN8MUS9</accession>
<feature type="region of interest" description="Disordered" evidence="4">
    <location>
        <begin position="1848"/>
        <end position="1881"/>
    </location>
</feature>
<feature type="compositionally biased region" description="Polar residues" evidence="4">
    <location>
        <begin position="2696"/>
        <end position="2706"/>
    </location>
</feature>
<feature type="compositionally biased region" description="Basic and acidic residues" evidence="4">
    <location>
        <begin position="2707"/>
        <end position="2716"/>
    </location>
</feature>